<organism evidence="2 3">
    <name type="scientific">Kineococcus halophytocola</name>
    <dbReference type="NCBI Taxonomy" id="3234027"/>
    <lineage>
        <taxon>Bacteria</taxon>
        <taxon>Bacillati</taxon>
        <taxon>Actinomycetota</taxon>
        <taxon>Actinomycetes</taxon>
        <taxon>Kineosporiales</taxon>
        <taxon>Kineosporiaceae</taxon>
        <taxon>Kineococcus</taxon>
    </lineage>
</organism>
<dbReference type="Pfam" id="PF07811">
    <property type="entry name" value="TadE"/>
    <property type="match status" value="1"/>
</dbReference>
<accession>A0ABV4H360</accession>
<dbReference type="EMBL" id="JBGFTU010000012">
    <property type="protein sequence ID" value="MEZ0165514.1"/>
    <property type="molecule type" value="Genomic_DNA"/>
</dbReference>
<gene>
    <name evidence="2" type="ORF">AB2L27_12190</name>
</gene>
<evidence type="ECO:0000313" key="2">
    <source>
        <dbReference type="EMBL" id="MEZ0165514.1"/>
    </source>
</evidence>
<reference evidence="2 3" key="1">
    <citation type="submission" date="2024-07" db="EMBL/GenBank/DDBJ databases">
        <authorList>
            <person name="Thanompreechachai J."/>
            <person name="Duangmal K."/>
        </authorList>
    </citation>
    <scope>NUCLEOTIDE SEQUENCE [LARGE SCALE GENOMIC DNA]</scope>
    <source>
        <strain evidence="2 3">LSe6-4</strain>
    </source>
</reference>
<sequence length="127" mass="12423">MTRPRSRRGRADTGSVTAEFALLLPAVVVLLALALGAVRVAVAQVQCVDAARAAARAAARGEPAEVVLRVARAAAPEGAGVRVGAAAEGGAGVRTVRVEVSSPQALAGPLGGTVLARAAATAAVEAP</sequence>
<name>A0ABV4H360_9ACTN</name>
<dbReference type="Proteomes" id="UP001565927">
    <property type="component" value="Unassembled WGS sequence"/>
</dbReference>
<dbReference type="NCBIfam" id="NF041390">
    <property type="entry name" value="TadE_Rv3655c"/>
    <property type="match status" value="1"/>
</dbReference>
<keyword evidence="3" id="KW-1185">Reference proteome</keyword>
<dbReference type="InterPro" id="IPR012495">
    <property type="entry name" value="TadE-like_dom"/>
</dbReference>
<protein>
    <submittedName>
        <fullName evidence="2">TadE family type IV pilus minor pilin</fullName>
    </submittedName>
</protein>
<dbReference type="RefSeq" id="WP_370441737.1">
    <property type="nucleotide sequence ID" value="NZ_JBGFTU010000012.1"/>
</dbReference>
<evidence type="ECO:0000313" key="3">
    <source>
        <dbReference type="Proteomes" id="UP001565927"/>
    </source>
</evidence>
<feature type="domain" description="TadE-like" evidence="1">
    <location>
        <begin position="14"/>
        <end position="56"/>
    </location>
</feature>
<dbReference type="InterPro" id="IPR049790">
    <property type="entry name" value="Rv3655c/TadE"/>
</dbReference>
<proteinExistence type="predicted"/>
<evidence type="ECO:0000259" key="1">
    <source>
        <dbReference type="Pfam" id="PF07811"/>
    </source>
</evidence>
<comment type="caution">
    <text evidence="2">The sequence shown here is derived from an EMBL/GenBank/DDBJ whole genome shotgun (WGS) entry which is preliminary data.</text>
</comment>